<dbReference type="Proteomes" id="UP000628448">
    <property type="component" value="Unassembled WGS sequence"/>
</dbReference>
<proteinExistence type="predicted"/>
<sequence>MGFFQKILGGGNKGGGKLQELLQTLTADLNLDQSQVAQMKTAFQAFRQQRKSIKDAGGDRQQIKQARVQMTQQMMSALNEQQKQTFTANAAKYDGILHGEQED</sequence>
<dbReference type="RefSeq" id="WP_196992393.1">
    <property type="nucleotide sequence ID" value="NZ_JADWYR010000002.1"/>
</dbReference>
<reference evidence="1" key="1">
    <citation type="submission" date="2020-11" db="EMBL/GenBank/DDBJ databases">
        <title>Bacterial whole genome sequence for Panacibacter sp. DH6.</title>
        <authorList>
            <person name="Le V."/>
            <person name="Ko S."/>
            <person name="Ahn C.-Y."/>
            <person name="Oh H.-M."/>
        </authorList>
    </citation>
    <scope>NUCLEOTIDE SEQUENCE</scope>
    <source>
        <strain evidence="1">DH6</strain>
    </source>
</reference>
<gene>
    <name evidence="1" type="ORF">I5907_19110</name>
</gene>
<name>A0A931GZQ2_9BACT</name>
<protein>
    <submittedName>
        <fullName evidence="1">Uncharacterized protein</fullName>
    </submittedName>
</protein>
<evidence type="ECO:0000313" key="1">
    <source>
        <dbReference type="EMBL" id="MBG9378356.1"/>
    </source>
</evidence>
<dbReference type="EMBL" id="JADWYR010000002">
    <property type="protein sequence ID" value="MBG9378356.1"/>
    <property type="molecule type" value="Genomic_DNA"/>
</dbReference>
<keyword evidence="2" id="KW-1185">Reference proteome</keyword>
<comment type="caution">
    <text evidence="1">The sequence shown here is derived from an EMBL/GenBank/DDBJ whole genome shotgun (WGS) entry which is preliminary data.</text>
</comment>
<accession>A0A931GZQ2</accession>
<dbReference type="AlphaFoldDB" id="A0A931GZQ2"/>
<evidence type="ECO:0000313" key="2">
    <source>
        <dbReference type="Proteomes" id="UP000628448"/>
    </source>
</evidence>
<organism evidence="1 2">
    <name type="scientific">Panacibacter microcysteis</name>
    <dbReference type="NCBI Taxonomy" id="2793269"/>
    <lineage>
        <taxon>Bacteria</taxon>
        <taxon>Pseudomonadati</taxon>
        <taxon>Bacteroidota</taxon>
        <taxon>Chitinophagia</taxon>
        <taxon>Chitinophagales</taxon>
        <taxon>Chitinophagaceae</taxon>
        <taxon>Panacibacter</taxon>
    </lineage>
</organism>